<evidence type="ECO:0000313" key="1">
    <source>
        <dbReference type="EMBL" id="KIG15830.1"/>
    </source>
</evidence>
<dbReference type="RefSeq" id="WP_153258361.1">
    <property type="nucleotide sequence ID" value="NZ_JMCC02000047.1"/>
</dbReference>
<protein>
    <submittedName>
        <fullName evidence="1">Uncharacterized protein</fullName>
    </submittedName>
</protein>
<dbReference type="Proteomes" id="UP000031599">
    <property type="component" value="Unassembled WGS sequence"/>
</dbReference>
<organism evidence="1 2">
    <name type="scientific">Enhygromyxa salina</name>
    <dbReference type="NCBI Taxonomy" id="215803"/>
    <lineage>
        <taxon>Bacteria</taxon>
        <taxon>Pseudomonadati</taxon>
        <taxon>Myxococcota</taxon>
        <taxon>Polyangia</taxon>
        <taxon>Nannocystales</taxon>
        <taxon>Nannocystaceae</taxon>
        <taxon>Enhygromyxa</taxon>
    </lineage>
</organism>
<accession>A0A0C2D200</accession>
<proteinExistence type="predicted"/>
<gene>
    <name evidence="1" type="ORF">DB30_05248</name>
</gene>
<reference evidence="1 2" key="1">
    <citation type="submission" date="2014-12" db="EMBL/GenBank/DDBJ databases">
        <title>Genome assembly of Enhygromyxa salina DSM 15201.</title>
        <authorList>
            <person name="Sharma G."/>
            <person name="Subramanian S."/>
        </authorList>
    </citation>
    <scope>NUCLEOTIDE SEQUENCE [LARGE SCALE GENOMIC DNA]</scope>
    <source>
        <strain evidence="1 2">DSM 15201</strain>
    </source>
</reference>
<comment type="caution">
    <text evidence="1">The sequence shown here is derived from an EMBL/GenBank/DDBJ whole genome shotgun (WGS) entry which is preliminary data.</text>
</comment>
<dbReference type="EMBL" id="JMCC02000047">
    <property type="protein sequence ID" value="KIG15830.1"/>
    <property type="molecule type" value="Genomic_DNA"/>
</dbReference>
<name>A0A0C2D200_9BACT</name>
<sequence>MTLPDRSLEPRARWIDHANRFGWELQLGQEPTPVFGPSDRAWTRFVAVGHRTVAAY</sequence>
<evidence type="ECO:0000313" key="2">
    <source>
        <dbReference type="Proteomes" id="UP000031599"/>
    </source>
</evidence>
<dbReference type="AlphaFoldDB" id="A0A0C2D200"/>